<protein>
    <recommendedName>
        <fullName evidence="2">Rrn9 domain-containing protein</fullName>
    </recommendedName>
</protein>
<feature type="compositionally biased region" description="Low complexity" evidence="1">
    <location>
        <begin position="258"/>
        <end position="269"/>
    </location>
</feature>
<dbReference type="EMBL" id="MU001816">
    <property type="protein sequence ID" value="KAF2797038.1"/>
    <property type="molecule type" value="Genomic_DNA"/>
</dbReference>
<feature type="compositionally biased region" description="Basic and acidic residues" evidence="1">
    <location>
        <begin position="184"/>
        <end position="194"/>
    </location>
</feature>
<name>A0A6A6XLH6_9PLEO</name>
<feature type="compositionally biased region" description="Low complexity" evidence="1">
    <location>
        <begin position="669"/>
        <end position="681"/>
    </location>
</feature>
<feature type="compositionally biased region" description="Basic residues" evidence="1">
    <location>
        <begin position="248"/>
        <end position="257"/>
    </location>
</feature>
<evidence type="ECO:0000259" key="2">
    <source>
        <dbReference type="Pfam" id="PF10680"/>
    </source>
</evidence>
<gene>
    <name evidence="3" type="ORF">K505DRAFT_322890</name>
</gene>
<accession>A0A6A6XLH6</accession>
<feature type="compositionally biased region" description="Acidic residues" evidence="1">
    <location>
        <begin position="54"/>
        <end position="75"/>
    </location>
</feature>
<dbReference type="Proteomes" id="UP000799757">
    <property type="component" value="Unassembled WGS sequence"/>
</dbReference>
<dbReference type="OrthoDB" id="5412288at2759"/>
<keyword evidence="4" id="KW-1185">Reference proteome</keyword>
<sequence length="681" mass="75017">MSLFGGENSAPQSPSHQDEPLDSPPIIPPAISSWSDVQSHNDSEIAQPISYTLEADDEEEEDDLDESESELDPDGEASRPNRFAGKRTTWKGYTAADRQIAASLDQIQSGDLAAHLFNAHALKRRVRLPADQLTGFKDWQGKDLWLKKGTALQYTDISGDTQSELVPLKRWTAWPLPAGVLPAPDEKFGRRRSEEEDEGWAIRGFSEEDAGDELREEIQAVMLRLAKEKYKSRQADPQSRAENERKGRSGSKSRSRSSSKTAQSIRSSSPEPYSERAGPDIEMEEGNGNDVKIDDDSASQSSPERKWEHLSGKRRNKKPETLSTTPIILADDDKARRILQPTINSLLSQLDGVAAAIRRTRLNHFGRGVHSDTSGSEGISDAGSTSAGSRSQSRSRSKSTVGTKSNIRHSSRLASVSKSHLPPKSSNLSRKKPVHNPVDSDSASDYGAEFEPEEERQSENSKDSPPKRNRSGWKSDGGSDSSFMNREASVQVGLLDWSEVLGVASMTGWDERAIARTAQRCATLFGEGMAFRSFDEGLAMKPAPEPVHYNATTIPGPDILGVQDLPFEKHPLFQKGMLNCPHTDCSGHNKKFEFSYRVIEHIKRTHGYDPRLNDSDNEEGRKYGGVHTDGFLLPIHAQQGWLGGGRAKSASEKPQPRKNKEKSEKKESGSSSPILLSSSPV</sequence>
<feature type="region of interest" description="Disordered" evidence="1">
    <location>
        <begin position="642"/>
        <end position="681"/>
    </location>
</feature>
<feature type="domain" description="Rrn9" evidence="2">
    <location>
        <begin position="104"/>
        <end position="188"/>
    </location>
</feature>
<dbReference type="Pfam" id="PF10680">
    <property type="entry name" value="RRN9"/>
    <property type="match status" value="1"/>
</dbReference>
<dbReference type="InterPro" id="IPR019622">
    <property type="entry name" value="Rrn9_dom"/>
</dbReference>
<evidence type="ECO:0000256" key="1">
    <source>
        <dbReference type="SAM" id="MobiDB-lite"/>
    </source>
</evidence>
<organism evidence="3 4">
    <name type="scientific">Melanomma pulvis-pyrius CBS 109.77</name>
    <dbReference type="NCBI Taxonomy" id="1314802"/>
    <lineage>
        <taxon>Eukaryota</taxon>
        <taxon>Fungi</taxon>
        <taxon>Dikarya</taxon>
        <taxon>Ascomycota</taxon>
        <taxon>Pezizomycotina</taxon>
        <taxon>Dothideomycetes</taxon>
        <taxon>Pleosporomycetidae</taxon>
        <taxon>Pleosporales</taxon>
        <taxon>Melanommataceae</taxon>
        <taxon>Melanomma</taxon>
    </lineage>
</organism>
<evidence type="ECO:0000313" key="3">
    <source>
        <dbReference type="EMBL" id="KAF2797038.1"/>
    </source>
</evidence>
<proteinExistence type="predicted"/>
<feature type="compositionally biased region" description="Basic and acidic residues" evidence="1">
    <location>
        <begin position="455"/>
        <end position="466"/>
    </location>
</feature>
<feature type="region of interest" description="Disordered" evidence="1">
    <location>
        <begin position="229"/>
        <end position="328"/>
    </location>
</feature>
<feature type="region of interest" description="Disordered" evidence="1">
    <location>
        <begin position="183"/>
        <end position="205"/>
    </location>
</feature>
<feature type="region of interest" description="Disordered" evidence="1">
    <location>
        <begin position="1"/>
        <end position="88"/>
    </location>
</feature>
<evidence type="ECO:0000313" key="4">
    <source>
        <dbReference type="Proteomes" id="UP000799757"/>
    </source>
</evidence>
<feature type="compositionally biased region" description="Polar residues" evidence="1">
    <location>
        <begin position="412"/>
        <end position="428"/>
    </location>
</feature>
<feature type="compositionally biased region" description="Low complexity" evidence="1">
    <location>
        <begin position="382"/>
        <end position="400"/>
    </location>
</feature>
<reference evidence="3" key="1">
    <citation type="journal article" date="2020" name="Stud. Mycol.">
        <title>101 Dothideomycetes genomes: a test case for predicting lifestyles and emergence of pathogens.</title>
        <authorList>
            <person name="Haridas S."/>
            <person name="Albert R."/>
            <person name="Binder M."/>
            <person name="Bloem J."/>
            <person name="Labutti K."/>
            <person name="Salamov A."/>
            <person name="Andreopoulos B."/>
            <person name="Baker S."/>
            <person name="Barry K."/>
            <person name="Bills G."/>
            <person name="Bluhm B."/>
            <person name="Cannon C."/>
            <person name="Castanera R."/>
            <person name="Culley D."/>
            <person name="Daum C."/>
            <person name="Ezra D."/>
            <person name="Gonzalez J."/>
            <person name="Henrissat B."/>
            <person name="Kuo A."/>
            <person name="Liang C."/>
            <person name="Lipzen A."/>
            <person name="Lutzoni F."/>
            <person name="Magnuson J."/>
            <person name="Mondo S."/>
            <person name="Nolan M."/>
            <person name="Ohm R."/>
            <person name="Pangilinan J."/>
            <person name="Park H.-J."/>
            <person name="Ramirez L."/>
            <person name="Alfaro M."/>
            <person name="Sun H."/>
            <person name="Tritt A."/>
            <person name="Yoshinaga Y."/>
            <person name="Zwiers L.-H."/>
            <person name="Turgeon B."/>
            <person name="Goodwin S."/>
            <person name="Spatafora J."/>
            <person name="Crous P."/>
            <person name="Grigoriev I."/>
        </authorList>
    </citation>
    <scope>NUCLEOTIDE SEQUENCE</scope>
    <source>
        <strain evidence="3">CBS 109.77</strain>
    </source>
</reference>
<feature type="compositionally biased region" description="Basic and acidic residues" evidence="1">
    <location>
        <begin position="229"/>
        <end position="247"/>
    </location>
</feature>
<dbReference type="AlphaFoldDB" id="A0A6A6XLH6"/>
<feature type="region of interest" description="Disordered" evidence="1">
    <location>
        <begin position="366"/>
        <end position="484"/>
    </location>
</feature>